<feature type="coiled-coil region" evidence="1">
    <location>
        <begin position="422"/>
        <end position="449"/>
    </location>
</feature>
<dbReference type="GO" id="GO:0006302">
    <property type="term" value="P:double-strand break repair"/>
    <property type="evidence" value="ECO:0007669"/>
    <property type="project" value="InterPro"/>
</dbReference>
<sequence>MITRIELTDFMSHRHTVIEPAEGLTVLTGPNNVGKSAIVAALQLLCDNTRGSNYAIRHGAKSCSVTITTDDGHEVTWSRSKTSSHYVIDGQRFDRIRAGGGSEELNTALRLGKVNNDGNEAFDIHFGAQKSPIFLLDKTGSSAAQFFASSSDVSRLLEMQQVHQDRVRFAKKDKGRLEKELEDCTLQLEVLKPALLIEERTVEVEKLYSQWLESQAEADSFTELVDEIAHAQTESEFHSRRASVLHKLETPPKLEETSRLDELTVGLATISQKLVLHGGQLDSLSPLTSPPELFDVDTLSHVLSSCEKLEFSIQRHESTRECLNQLDGPPRLEDTERLNQLIQSIEDADRRCLASEAQLSSIGDLEPPKWTSCDDLRAVVERMTTAVERVDLELARQEQFQELASPPEIPTVDSICEIISKLEEQQTRAEELNAKMVEIEDQMGVVEASIHDLALDQTCPVCGGNIDPEKAIRQAHSLGRG</sequence>
<organism evidence="3 4">
    <name type="scientific">Thalassoglobus neptunius</name>
    <dbReference type="NCBI Taxonomy" id="1938619"/>
    <lineage>
        <taxon>Bacteria</taxon>
        <taxon>Pseudomonadati</taxon>
        <taxon>Planctomycetota</taxon>
        <taxon>Planctomycetia</taxon>
        <taxon>Planctomycetales</taxon>
        <taxon>Planctomycetaceae</taxon>
        <taxon>Thalassoglobus</taxon>
    </lineage>
</organism>
<evidence type="ECO:0000313" key="4">
    <source>
        <dbReference type="Proteomes" id="UP000317243"/>
    </source>
</evidence>
<keyword evidence="4" id="KW-1185">Reference proteome</keyword>
<comment type="caution">
    <text evidence="3">The sequence shown here is derived from an EMBL/GenBank/DDBJ whole genome shotgun (WGS) entry which is preliminary data.</text>
</comment>
<gene>
    <name evidence="3" type="ORF">KOR42_20510</name>
</gene>
<evidence type="ECO:0000259" key="2">
    <source>
        <dbReference type="Pfam" id="PF13476"/>
    </source>
</evidence>
<dbReference type="PANTHER" id="PTHR32114">
    <property type="entry name" value="ABC TRANSPORTER ABCH.3"/>
    <property type="match status" value="1"/>
</dbReference>
<keyword evidence="1" id="KW-0175">Coiled coil</keyword>
<dbReference type="RefSeq" id="WP_146509217.1">
    <property type="nucleotide sequence ID" value="NZ_SIHI01000001.1"/>
</dbReference>
<dbReference type="AlphaFoldDB" id="A0A5C5X7M4"/>
<dbReference type="SUPFAM" id="SSF52540">
    <property type="entry name" value="P-loop containing nucleoside triphosphate hydrolases"/>
    <property type="match status" value="1"/>
</dbReference>
<reference evidence="3 4" key="1">
    <citation type="submission" date="2019-02" db="EMBL/GenBank/DDBJ databases">
        <title>Deep-cultivation of Planctomycetes and their phenomic and genomic characterization uncovers novel biology.</title>
        <authorList>
            <person name="Wiegand S."/>
            <person name="Jogler M."/>
            <person name="Boedeker C."/>
            <person name="Pinto D."/>
            <person name="Vollmers J."/>
            <person name="Rivas-Marin E."/>
            <person name="Kohn T."/>
            <person name="Peeters S.H."/>
            <person name="Heuer A."/>
            <person name="Rast P."/>
            <person name="Oberbeckmann S."/>
            <person name="Bunk B."/>
            <person name="Jeske O."/>
            <person name="Meyerdierks A."/>
            <person name="Storesund J.E."/>
            <person name="Kallscheuer N."/>
            <person name="Luecker S."/>
            <person name="Lage O.M."/>
            <person name="Pohl T."/>
            <person name="Merkel B.J."/>
            <person name="Hornburger P."/>
            <person name="Mueller R.-W."/>
            <person name="Bruemmer F."/>
            <person name="Labrenz M."/>
            <person name="Spormann A.M."/>
            <person name="Op Den Camp H."/>
            <person name="Overmann J."/>
            <person name="Amann R."/>
            <person name="Jetten M.S.M."/>
            <person name="Mascher T."/>
            <person name="Medema M.H."/>
            <person name="Devos D.P."/>
            <person name="Kaster A.-K."/>
            <person name="Ovreas L."/>
            <person name="Rohde M."/>
            <person name="Galperin M.Y."/>
            <person name="Jogler C."/>
        </authorList>
    </citation>
    <scope>NUCLEOTIDE SEQUENCE [LARGE SCALE GENOMIC DNA]</scope>
    <source>
        <strain evidence="3 4">KOR42</strain>
    </source>
</reference>
<dbReference type="Gene3D" id="1.10.287.510">
    <property type="entry name" value="Helix hairpin bin"/>
    <property type="match status" value="1"/>
</dbReference>
<evidence type="ECO:0000313" key="3">
    <source>
        <dbReference type="EMBL" id="TWT58669.1"/>
    </source>
</evidence>
<dbReference type="Proteomes" id="UP000317243">
    <property type="component" value="Unassembled WGS sequence"/>
</dbReference>
<name>A0A5C5X7M4_9PLAN</name>
<dbReference type="InterPro" id="IPR027417">
    <property type="entry name" value="P-loop_NTPase"/>
</dbReference>
<proteinExistence type="predicted"/>
<dbReference type="Gene3D" id="3.40.50.300">
    <property type="entry name" value="P-loop containing nucleotide triphosphate hydrolases"/>
    <property type="match status" value="1"/>
</dbReference>
<dbReference type="PANTHER" id="PTHR32114:SF2">
    <property type="entry name" value="ABC TRANSPORTER ABCH.3"/>
    <property type="match status" value="1"/>
</dbReference>
<dbReference type="Pfam" id="PF13476">
    <property type="entry name" value="AAA_23"/>
    <property type="match status" value="1"/>
</dbReference>
<protein>
    <submittedName>
        <fullName evidence="3">Chromosome segregation protein</fullName>
    </submittedName>
</protein>
<accession>A0A5C5X7M4</accession>
<dbReference type="OrthoDB" id="267455at2"/>
<feature type="domain" description="Rad50/SbcC-type AAA" evidence="2">
    <location>
        <begin position="4"/>
        <end position="194"/>
    </location>
</feature>
<dbReference type="InterPro" id="IPR038729">
    <property type="entry name" value="Rad50/SbcC_AAA"/>
</dbReference>
<dbReference type="EMBL" id="SIHI01000001">
    <property type="protein sequence ID" value="TWT58669.1"/>
    <property type="molecule type" value="Genomic_DNA"/>
</dbReference>
<evidence type="ECO:0000256" key="1">
    <source>
        <dbReference type="SAM" id="Coils"/>
    </source>
</evidence>
<dbReference type="GO" id="GO:0016887">
    <property type="term" value="F:ATP hydrolysis activity"/>
    <property type="evidence" value="ECO:0007669"/>
    <property type="project" value="InterPro"/>
</dbReference>